<gene>
    <name evidence="2" type="ORF">QC764_0021680</name>
</gene>
<evidence type="ECO:0000313" key="2">
    <source>
        <dbReference type="EMBL" id="KAK4682679.1"/>
    </source>
</evidence>
<evidence type="ECO:0000256" key="1">
    <source>
        <dbReference type="SAM" id="MobiDB-lite"/>
    </source>
</evidence>
<feature type="compositionally biased region" description="Basic and acidic residues" evidence="1">
    <location>
        <begin position="129"/>
        <end position="139"/>
    </location>
</feature>
<sequence length="583" mass="61484">MYIQHSHVTQRGILSEKKIPLVFYIHFIYHYRLRLSTRRCFAQGKEASHDEAVLETHVGIPGRDSIGNGETHQVADQDNSGGGVARDILVAVNVVRESNRATSYNTGSQNTETDGQNCPVSVMLGTNTPHDKADGSQDSRHKKGPETVLGLTDAVVPAGKPQGELIGNGTSPVAANGRADDGTGVDGADKTGRPVVRSVGENRAGSSVQDLVPAEVDAVDETGPEDDGELVKVNEGHIHGLEHVLVGWSAVHLAEPREFLGEGGLDVDGSRRFADGLARAAALLSLLSGIGGGSSSSNLILLILQTLQTLAEIHGLLHEEKHDDEGHGSENGTKVHGPLPSIRLVEPAANQGSQEVGAEERKDVHAHHGTALMGKKDVGNADLGCTEEPNDDTVSEPFAARLGIGCPNHQGHGSKGRKEINTAAAICQGNGLPEQAAETKQQESVTGTLDKCCSGDAGIRGDVGENRVLEGHRKSSAKGVDHNHGESQHLAASAPVERVLGIIARTGNKLDSVPHLCACRRRAGNIDEVDGAGHHGRMLNSHPEVCVEVDERALTGESQSSLGTRRNTSRTTARILLSTMLTT</sequence>
<keyword evidence="3" id="KW-1185">Reference proteome</keyword>
<comment type="caution">
    <text evidence="2">The sequence shown here is derived from an EMBL/GenBank/DDBJ whole genome shotgun (WGS) entry which is preliminary data.</text>
</comment>
<reference evidence="2 3" key="1">
    <citation type="journal article" date="2023" name="bioRxiv">
        <title>High-quality genome assemblies of four members of thePodospora anserinaspecies complex.</title>
        <authorList>
            <person name="Ament-Velasquez S.L."/>
            <person name="Vogan A.A."/>
            <person name="Wallerman O."/>
            <person name="Hartmann F."/>
            <person name="Gautier V."/>
            <person name="Silar P."/>
            <person name="Giraud T."/>
            <person name="Johannesson H."/>
        </authorList>
    </citation>
    <scope>NUCLEOTIDE SEQUENCE [LARGE SCALE GENOMIC DNA]</scope>
    <source>
        <strain evidence="2 3">CBS 124.78</strain>
    </source>
</reference>
<organism evidence="2 3">
    <name type="scientific">Podospora pseudoanserina</name>
    <dbReference type="NCBI Taxonomy" id="2609844"/>
    <lineage>
        <taxon>Eukaryota</taxon>
        <taxon>Fungi</taxon>
        <taxon>Dikarya</taxon>
        <taxon>Ascomycota</taxon>
        <taxon>Pezizomycotina</taxon>
        <taxon>Sordariomycetes</taxon>
        <taxon>Sordariomycetidae</taxon>
        <taxon>Sordariales</taxon>
        <taxon>Podosporaceae</taxon>
        <taxon>Podospora</taxon>
    </lineage>
</organism>
<name>A0ABR0IQP0_9PEZI</name>
<dbReference type="GeneID" id="87960558"/>
<accession>A0ABR0IQP0</accession>
<protein>
    <submittedName>
        <fullName evidence="2">Uncharacterized protein</fullName>
    </submittedName>
</protein>
<dbReference type="RefSeq" id="XP_062806149.1">
    <property type="nucleotide sequence ID" value="XM_062940069.1"/>
</dbReference>
<dbReference type="EMBL" id="JAFFHC010000001">
    <property type="protein sequence ID" value="KAK4682679.1"/>
    <property type="molecule type" value="Genomic_DNA"/>
</dbReference>
<dbReference type="Proteomes" id="UP001323617">
    <property type="component" value="Unassembled WGS sequence"/>
</dbReference>
<evidence type="ECO:0000313" key="3">
    <source>
        <dbReference type="Proteomes" id="UP001323617"/>
    </source>
</evidence>
<feature type="region of interest" description="Disordered" evidence="1">
    <location>
        <begin position="124"/>
        <end position="145"/>
    </location>
</feature>
<proteinExistence type="predicted"/>
<feature type="region of interest" description="Disordered" evidence="1">
    <location>
        <begin position="162"/>
        <end position="194"/>
    </location>
</feature>